<feature type="transmembrane region" description="Helical" evidence="5">
    <location>
        <begin position="21"/>
        <end position="42"/>
    </location>
</feature>
<comment type="subcellular location">
    <subcellularLocation>
        <location evidence="1">Membrane</location>
        <topology evidence="1">Multi-pass membrane protein</topology>
    </subcellularLocation>
</comment>
<keyword evidence="4 5" id="KW-0472">Membrane</keyword>
<dbReference type="InterPro" id="IPR058533">
    <property type="entry name" value="Cation_efflux_TM"/>
</dbReference>
<reference evidence="7 8" key="1">
    <citation type="submission" date="2024-09" db="EMBL/GenBank/DDBJ databases">
        <authorList>
            <person name="Sun Q."/>
            <person name="Mori K."/>
        </authorList>
    </citation>
    <scope>NUCLEOTIDE SEQUENCE [LARGE SCALE GENOMIC DNA]</scope>
    <source>
        <strain evidence="7 8">CCM 8543</strain>
    </source>
</reference>
<feature type="transmembrane region" description="Helical" evidence="5">
    <location>
        <begin position="48"/>
        <end position="70"/>
    </location>
</feature>
<evidence type="ECO:0000313" key="8">
    <source>
        <dbReference type="Proteomes" id="UP001589755"/>
    </source>
</evidence>
<sequence length="208" mass="21972">MPGDEETEIRLDAQNVAERRTLRWVLGINFTQVLVAGAVGILADSTGLLGAALDNLGDAAVYAVSLYAVGRTVVAKAHAAKLSGILLILLAFGLLIEVLRRFFAGAEPIGVAMIITALANAATNVVCLRLLRAHRAHGVHFKASWIFTTNDMLANAGIVLSGLLVMFLKSPVPDLVIGVVIVGIVLKGGWEILKEAREARDSAQGDRG</sequence>
<comment type="caution">
    <text evidence="7">The sequence shown here is derived from an EMBL/GenBank/DDBJ whole genome shotgun (WGS) entry which is preliminary data.</text>
</comment>
<dbReference type="RefSeq" id="WP_261522108.1">
    <property type="nucleotide sequence ID" value="NZ_JAODNW010000022.1"/>
</dbReference>
<organism evidence="7 8">
    <name type="scientific">Chelativorans intermedius</name>
    <dbReference type="NCBI Taxonomy" id="515947"/>
    <lineage>
        <taxon>Bacteria</taxon>
        <taxon>Pseudomonadati</taxon>
        <taxon>Pseudomonadota</taxon>
        <taxon>Alphaproteobacteria</taxon>
        <taxon>Hyphomicrobiales</taxon>
        <taxon>Phyllobacteriaceae</taxon>
        <taxon>Chelativorans</taxon>
    </lineage>
</organism>
<protein>
    <submittedName>
        <fullName evidence="7">Cation transporter</fullName>
    </submittedName>
</protein>
<keyword evidence="8" id="KW-1185">Reference proteome</keyword>
<evidence type="ECO:0000256" key="1">
    <source>
        <dbReference type="ARBA" id="ARBA00004141"/>
    </source>
</evidence>
<proteinExistence type="predicted"/>
<dbReference type="EMBL" id="JBHLXD010000014">
    <property type="protein sequence ID" value="MFC0208787.1"/>
    <property type="molecule type" value="Genomic_DNA"/>
</dbReference>
<evidence type="ECO:0000256" key="3">
    <source>
        <dbReference type="ARBA" id="ARBA00022989"/>
    </source>
</evidence>
<feature type="transmembrane region" description="Helical" evidence="5">
    <location>
        <begin position="175"/>
        <end position="193"/>
    </location>
</feature>
<evidence type="ECO:0000256" key="2">
    <source>
        <dbReference type="ARBA" id="ARBA00022692"/>
    </source>
</evidence>
<evidence type="ECO:0000259" key="6">
    <source>
        <dbReference type="Pfam" id="PF01545"/>
    </source>
</evidence>
<keyword evidence="3 5" id="KW-1133">Transmembrane helix</keyword>
<dbReference type="Pfam" id="PF01545">
    <property type="entry name" value="Cation_efflux"/>
    <property type="match status" value="1"/>
</dbReference>
<evidence type="ECO:0000256" key="4">
    <source>
        <dbReference type="ARBA" id="ARBA00023136"/>
    </source>
</evidence>
<dbReference type="Gene3D" id="1.20.1510.10">
    <property type="entry name" value="Cation efflux protein transmembrane domain"/>
    <property type="match status" value="1"/>
</dbReference>
<feature type="transmembrane region" description="Helical" evidence="5">
    <location>
        <begin position="152"/>
        <end position="169"/>
    </location>
</feature>
<evidence type="ECO:0000256" key="5">
    <source>
        <dbReference type="SAM" id="Phobius"/>
    </source>
</evidence>
<feature type="domain" description="Cation efflux protein transmembrane" evidence="6">
    <location>
        <begin position="26"/>
        <end position="196"/>
    </location>
</feature>
<gene>
    <name evidence="7" type="ORF">ACFFJ2_10295</name>
</gene>
<dbReference type="Proteomes" id="UP001589755">
    <property type="component" value="Unassembled WGS sequence"/>
</dbReference>
<dbReference type="SUPFAM" id="SSF161111">
    <property type="entry name" value="Cation efflux protein transmembrane domain-like"/>
    <property type="match status" value="1"/>
</dbReference>
<feature type="transmembrane region" description="Helical" evidence="5">
    <location>
        <begin position="109"/>
        <end position="131"/>
    </location>
</feature>
<dbReference type="InterPro" id="IPR027469">
    <property type="entry name" value="Cation_efflux_TMD_sf"/>
</dbReference>
<accession>A0ABV6D843</accession>
<keyword evidence="2 5" id="KW-0812">Transmembrane</keyword>
<feature type="transmembrane region" description="Helical" evidence="5">
    <location>
        <begin position="82"/>
        <end position="103"/>
    </location>
</feature>
<name>A0ABV6D843_9HYPH</name>
<evidence type="ECO:0000313" key="7">
    <source>
        <dbReference type="EMBL" id="MFC0208787.1"/>
    </source>
</evidence>